<organism evidence="8 9">
    <name type="scientific">Campylobacter mucosalis CCUG 21559</name>
    <dbReference type="NCBI Taxonomy" id="1032067"/>
    <lineage>
        <taxon>Bacteria</taxon>
        <taxon>Pseudomonadati</taxon>
        <taxon>Campylobacterota</taxon>
        <taxon>Epsilonproteobacteria</taxon>
        <taxon>Campylobacterales</taxon>
        <taxon>Campylobacteraceae</taxon>
        <taxon>Campylobacter</taxon>
    </lineage>
</organism>
<dbReference type="AlphaFoldDB" id="A0A6G5QIW0"/>
<feature type="domain" description="RNA-binding S4" evidence="7">
    <location>
        <begin position="10"/>
        <end position="68"/>
    </location>
</feature>
<dbReference type="PANTHER" id="PTHR21600">
    <property type="entry name" value="MITOCHONDRIAL RNA PSEUDOURIDINE SYNTHASE"/>
    <property type="match status" value="1"/>
</dbReference>
<sequence>MVEFIANSNDRLDVVVSNELKISRNQALNLIKDCLVNVNHKPALKPSLKLNLDDKVKVNFAQPKPQINQFEVNFDIPIIYEDDDILVLNKPPNVVVHGASSLKEASLVEWLNEKKFMLSNLNGAVRAGIVHRLDRGTSGAIVVAKTNYAHTKLSEQLSDKSMGRIYLALTDLALKQECIIDRPIGRNPSNRLKNAIVSNGRSAKSAFANLIQNDNANLIAAKLFTGRTHQIRVHLLSINRHILGDNLYGFKSEKDKIPRVMLHAYMLYFTHPRTGEKVEFIAQPYDDFMSIILKNNTMENFNEKTKPSYLNSIFSDLSSWLCI</sequence>
<dbReference type="CDD" id="cd00165">
    <property type="entry name" value="S4"/>
    <property type="match status" value="1"/>
</dbReference>
<keyword evidence="9" id="KW-1185">Reference proteome</keyword>
<name>A0A6G5QIW0_9BACT</name>
<dbReference type="EC" id="5.4.99.-" evidence="6"/>
<gene>
    <name evidence="8" type="primary">rluD</name>
    <name evidence="8" type="ORF">CMUC_1769</name>
</gene>
<reference evidence="8 9" key="1">
    <citation type="submission" date="2016-07" db="EMBL/GenBank/DDBJ databases">
        <title>Comparative genomics of the Campylobacter concisus group.</title>
        <authorList>
            <person name="Miller W.G."/>
            <person name="Yee E."/>
            <person name="Chapman M.H."/>
            <person name="Huynh S."/>
            <person name="Bono J.L."/>
            <person name="On S.L.W."/>
            <person name="StLeger J."/>
            <person name="Foster G."/>
            <person name="Parker C.T."/>
        </authorList>
    </citation>
    <scope>NUCLEOTIDE SEQUENCE [LARGE SCALE GENOMIC DNA]</scope>
    <source>
        <strain evidence="8 9">CCUG 21559</strain>
    </source>
</reference>
<evidence type="ECO:0000256" key="4">
    <source>
        <dbReference type="PIRSR" id="PIRSR606225-1"/>
    </source>
</evidence>
<dbReference type="InterPro" id="IPR036986">
    <property type="entry name" value="S4_RNA-bd_sf"/>
</dbReference>
<comment type="catalytic activity">
    <reaction evidence="1 6">
        <text>a uridine in RNA = a pseudouridine in RNA</text>
        <dbReference type="Rhea" id="RHEA:48348"/>
        <dbReference type="Rhea" id="RHEA-COMP:12068"/>
        <dbReference type="Rhea" id="RHEA-COMP:12069"/>
        <dbReference type="ChEBI" id="CHEBI:65314"/>
        <dbReference type="ChEBI" id="CHEBI:65315"/>
    </reaction>
</comment>
<evidence type="ECO:0000313" key="9">
    <source>
        <dbReference type="Proteomes" id="UP000503264"/>
    </source>
</evidence>
<keyword evidence="3 6" id="KW-0413">Isomerase</keyword>
<dbReference type="SUPFAM" id="SSF55120">
    <property type="entry name" value="Pseudouridine synthase"/>
    <property type="match status" value="1"/>
</dbReference>
<evidence type="ECO:0000256" key="6">
    <source>
        <dbReference type="RuleBase" id="RU362028"/>
    </source>
</evidence>
<dbReference type="SUPFAM" id="SSF55174">
    <property type="entry name" value="Alpha-L RNA-binding motif"/>
    <property type="match status" value="1"/>
</dbReference>
<dbReference type="InterPro" id="IPR006145">
    <property type="entry name" value="PsdUridine_synth_RsuA/RluA"/>
</dbReference>
<dbReference type="Gene3D" id="3.10.290.10">
    <property type="entry name" value="RNA-binding S4 domain"/>
    <property type="match status" value="1"/>
</dbReference>
<dbReference type="Pfam" id="PF00849">
    <property type="entry name" value="PseudoU_synth_2"/>
    <property type="match status" value="1"/>
</dbReference>
<proteinExistence type="inferred from homology"/>
<dbReference type="RefSeq" id="WP_171994219.1">
    <property type="nucleotide sequence ID" value="NZ_CP012542.1"/>
</dbReference>
<evidence type="ECO:0000256" key="2">
    <source>
        <dbReference type="ARBA" id="ARBA00010876"/>
    </source>
</evidence>
<dbReference type="InterPro" id="IPR020103">
    <property type="entry name" value="PsdUridine_synth_cat_dom_sf"/>
</dbReference>
<evidence type="ECO:0000259" key="7">
    <source>
        <dbReference type="SMART" id="SM00363"/>
    </source>
</evidence>
<dbReference type="Gene3D" id="3.30.2350.10">
    <property type="entry name" value="Pseudouridine synthase"/>
    <property type="match status" value="1"/>
</dbReference>
<dbReference type="PROSITE" id="PS01129">
    <property type="entry name" value="PSI_RLU"/>
    <property type="match status" value="1"/>
</dbReference>
<evidence type="ECO:0000313" key="8">
    <source>
        <dbReference type="EMBL" id="QCD45517.1"/>
    </source>
</evidence>
<comment type="function">
    <text evidence="6">Responsible for synthesis of pseudouridine from uracil.</text>
</comment>
<dbReference type="GO" id="GO:0003723">
    <property type="term" value="F:RNA binding"/>
    <property type="evidence" value="ECO:0007669"/>
    <property type="project" value="UniProtKB-KW"/>
</dbReference>
<evidence type="ECO:0000256" key="3">
    <source>
        <dbReference type="ARBA" id="ARBA00023235"/>
    </source>
</evidence>
<evidence type="ECO:0000256" key="5">
    <source>
        <dbReference type="PROSITE-ProRule" id="PRU00182"/>
    </source>
</evidence>
<dbReference type="EMBL" id="CP012542">
    <property type="protein sequence ID" value="QCD45517.1"/>
    <property type="molecule type" value="Genomic_DNA"/>
</dbReference>
<dbReference type="PANTHER" id="PTHR21600:SF44">
    <property type="entry name" value="RIBOSOMAL LARGE SUBUNIT PSEUDOURIDINE SYNTHASE D"/>
    <property type="match status" value="1"/>
</dbReference>
<dbReference type="SMART" id="SM00363">
    <property type="entry name" value="S4"/>
    <property type="match status" value="1"/>
</dbReference>
<dbReference type="Proteomes" id="UP000503264">
    <property type="component" value="Chromosome"/>
</dbReference>
<evidence type="ECO:0000256" key="1">
    <source>
        <dbReference type="ARBA" id="ARBA00000073"/>
    </source>
</evidence>
<dbReference type="CDD" id="cd02869">
    <property type="entry name" value="PseudoU_synth_RluA_like"/>
    <property type="match status" value="1"/>
</dbReference>
<dbReference type="GO" id="GO:0000455">
    <property type="term" value="P:enzyme-directed rRNA pseudouridine synthesis"/>
    <property type="evidence" value="ECO:0007669"/>
    <property type="project" value="TreeGrafter"/>
</dbReference>
<dbReference type="GO" id="GO:0120159">
    <property type="term" value="F:rRNA pseudouridine synthase activity"/>
    <property type="evidence" value="ECO:0007669"/>
    <property type="project" value="UniProtKB-ARBA"/>
</dbReference>
<protein>
    <recommendedName>
        <fullName evidence="6">Pseudouridine synthase</fullName>
        <ecNumber evidence="6">5.4.99.-</ecNumber>
    </recommendedName>
</protein>
<comment type="similarity">
    <text evidence="2 6">Belongs to the pseudouridine synthase RluA family.</text>
</comment>
<dbReference type="InterPro" id="IPR006225">
    <property type="entry name" value="PsdUridine_synth_RluC/D"/>
</dbReference>
<keyword evidence="5" id="KW-0694">RNA-binding</keyword>
<dbReference type="NCBIfam" id="TIGR00005">
    <property type="entry name" value="rluA_subfam"/>
    <property type="match status" value="1"/>
</dbReference>
<dbReference type="InterPro" id="IPR006224">
    <property type="entry name" value="PsdUridine_synth_RluA-like_CS"/>
</dbReference>
<dbReference type="InterPro" id="IPR050188">
    <property type="entry name" value="RluA_PseudoU_synthase"/>
</dbReference>
<dbReference type="Pfam" id="PF01479">
    <property type="entry name" value="S4"/>
    <property type="match status" value="1"/>
</dbReference>
<accession>A0A6G5QIW0</accession>
<dbReference type="InterPro" id="IPR002942">
    <property type="entry name" value="S4_RNA-bd"/>
</dbReference>
<dbReference type="PROSITE" id="PS50889">
    <property type="entry name" value="S4"/>
    <property type="match status" value="1"/>
</dbReference>
<feature type="active site" evidence="4">
    <location>
        <position position="134"/>
    </location>
</feature>